<reference evidence="3 4" key="1">
    <citation type="journal article" date="2019" name="Int. J. Syst. Evol. Microbiol.">
        <title>The Global Catalogue of Microorganisms (GCM) 10K type strain sequencing project: providing services to taxonomists for standard genome sequencing and annotation.</title>
        <authorList>
            <consortium name="The Broad Institute Genomics Platform"/>
            <consortium name="The Broad Institute Genome Sequencing Center for Infectious Disease"/>
            <person name="Wu L."/>
            <person name="Ma J."/>
        </authorList>
    </citation>
    <scope>NUCLEOTIDE SEQUENCE [LARGE SCALE GENOMIC DNA]</scope>
    <source>
        <strain evidence="3 4">JCM 14942</strain>
    </source>
</reference>
<protein>
    <submittedName>
        <fullName evidence="3">Flavin reductase family protein</fullName>
    </submittedName>
</protein>
<dbReference type="SUPFAM" id="SSF50475">
    <property type="entry name" value="FMN-binding split barrel"/>
    <property type="match status" value="1"/>
</dbReference>
<dbReference type="InterPro" id="IPR012349">
    <property type="entry name" value="Split_barrel_FMN-bd"/>
</dbReference>
<accession>A0ABN2AFA8</accession>
<dbReference type="EMBL" id="BAAAOR010000015">
    <property type="protein sequence ID" value="GAA1517825.1"/>
    <property type="molecule type" value="Genomic_DNA"/>
</dbReference>
<gene>
    <name evidence="3" type="ORF">GCM10009788_22440</name>
</gene>
<proteinExistence type="predicted"/>
<comment type="caution">
    <text evidence="3">The sequence shown here is derived from an EMBL/GenBank/DDBJ whole genome shotgun (WGS) entry which is preliminary data.</text>
</comment>
<dbReference type="PANTHER" id="PTHR30466:SF1">
    <property type="entry name" value="FMN REDUCTASE (NADH) RUTF"/>
    <property type="match status" value="1"/>
</dbReference>
<dbReference type="SMART" id="SM00903">
    <property type="entry name" value="Flavin_Reduct"/>
    <property type="match status" value="1"/>
</dbReference>
<organism evidence="3 4">
    <name type="scientific">Nocardioides humi</name>
    <dbReference type="NCBI Taxonomy" id="449461"/>
    <lineage>
        <taxon>Bacteria</taxon>
        <taxon>Bacillati</taxon>
        <taxon>Actinomycetota</taxon>
        <taxon>Actinomycetes</taxon>
        <taxon>Propionibacteriales</taxon>
        <taxon>Nocardioidaceae</taxon>
        <taxon>Nocardioides</taxon>
    </lineage>
</organism>
<sequence>MTTPAPAPHDGIAATAADLIPRSTGHWPVGPSAFRRAFRGHPAGVVVITLDAGNGPVGFTATSLASLSAEPPLVSFGINARSSSWPHVRDGRTAVVHFLDARHQPVAATFATSGIDRFAATAWRRLATGEPVLAEHAGWLRVRFRHQIPAGDSRLVIAHVEEARLAEAVTTSPLLYHDGAYHSL</sequence>
<keyword evidence="4" id="KW-1185">Reference proteome</keyword>
<dbReference type="Gene3D" id="2.30.110.10">
    <property type="entry name" value="Electron Transport, Fmn-binding Protein, Chain A"/>
    <property type="match status" value="1"/>
</dbReference>
<dbReference type="InterPro" id="IPR050268">
    <property type="entry name" value="NADH-dep_flavin_reductase"/>
</dbReference>
<feature type="domain" description="Flavin reductase like" evidence="2">
    <location>
        <begin position="38"/>
        <end position="183"/>
    </location>
</feature>
<evidence type="ECO:0000259" key="2">
    <source>
        <dbReference type="SMART" id="SM00903"/>
    </source>
</evidence>
<dbReference type="Pfam" id="PF01613">
    <property type="entry name" value="Flavin_Reduct"/>
    <property type="match status" value="1"/>
</dbReference>
<name>A0ABN2AFA8_9ACTN</name>
<dbReference type="InterPro" id="IPR002563">
    <property type="entry name" value="Flavin_Rdtase-like_dom"/>
</dbReference>
<evidence type="ECO:0000313" key="4">
    <source>
        <dbReference type="Proteomes" id="UP001500842"/>
    </source>
</evidence>
<evidence type="ECO:0000313" key="3">
    <source>
        <dbReference type="EMBL" id="GAA1517825.1"/>
    </source>
</evidence>
<dbReference type="Proteomes" id="UP001500842">
    <property type="component" value="Unassembled WGS sequence"/>
</dbReference>
<dbReference type="RefSeq" id="WP_141004724.1">
    <property type="nucleotide sequence ID" value="NZ_BAAAOR010000015.1"/>
</dbReference>
<dbReference type="PANTHER" id="PTHR30466">
    <property type="entry name" value="FLAVIN REDUCTASE"/>
    <property type="match status" value="1"/>
</dbReference>
<keyword evidence="1" id="KW-0560">Oxidoreductase</keyword>
<evidence type="ECO:0000256" key="1">
    <source>
        <dbReference type="ARBA" id="ARBA00023002"/>
    </source>
</evidence>